<sequence>GVTSSLLGKVPNSQSYRV</sequence>
<feature type="non-terminal residue" evidence="1">
    <location>
        <position position="1"/>
    </location>
</feature>
<protein>
    <submittedName>
        <fullName evidence="1">RCG64469</fullName>
    </submittedName>
</protein>
<gene>
    <name evidence="1" type="ORF">rCG_64469</name>
</gene>
<dbReference type="EMBL" id="CH474049">
    <property type="protein sequence ID" value="EDM14126.1"/>
    <property type="molecule type" value="Genomic_DNA"/>
</dbReference>
<name>A6KGP7_RAT</name>
<proteinExistence type="predicted"/>
<evidence type="ECO:0000313" key="1">
    <source>
        <dbReference type="EMBL" id="EDM14126.1"/>
    </source>
</evidence>
<dbReference type="AlphaFoldDB" id="A6KGP7"/>
<evidence type="ECO:0000313" key="2">
    <source>
        <dbReference type="Proteomes" id="UP000234681"/>
    </source>
</evidence>
<reference evidence="1 2" key="1">
    <citation type="submission" date="2005-07" db="EMBL/GenBank/DDBJ databases">
        <authorList>
            <person name="Mural R.J."/>
            <person name="Li P.W."/>
            <person name="Adams M.D."/>
            <person name="Amanatides P.G."/>
            <person name="Baden-Tillson H."/>
            <person name="Barnstead M."/>
            <person name="Chin S.H."/>
            <person name="Dew I."/>
            <person name="Evans C.A."/>
            <person name="Ferriera S."/>
            <person name="Flanigan M."/>
            <person name="Fosler C."/>
            <person name="Glodek A."/>
            <person name="Gu Z."/>
            <person name="Holt R.A."/>
            <person name="Jennings D."/>
            <person name="Kraft C.L."/>
            <person name="Lu F."/>
            <person name="Nguyen T."/>
            <person name="Nusskern D.R."/>
            <person name="Pfannkoch C.M."/>
            <person name="Sitter C."/>
            <person name="Sutton G.G."/>
            <person name="Venter J.C."/>
            <person name="Wang Z."/>
            <person name="Woodage T."/>
            <person name="Zheng X.H."/>
            <person name="Zhong F."/>
        </authorList>
    </citation>
    <scope>NUCLEOTIDE SEQUENCE [LARGE SCALE GENOMIC DNA]</scope>
    <source>
        <strain>BN</strain>
        <strain evidence="2">Sprague-Dawley</strain>
    </source>
</reference>
<organism evidence="1 2">
    <name type="scientific">Rattus norvegicus</name>
    <name type="common">Rat</name>
    <dbReference type="NCBI Taxonomy" id="10116"/>
    <lineage>
        <taxon>Eukaryota</taxon>
        <taxon>Metazoa</taxon>
        <taxon>Chordata</taxon>
        <taxon>Craniata</taxon>
        <taxon>Vertebrata</taxon>
        <taxon>Euteleostomi</taxon>
        <taxon>Mammalia</taxon>
        <taxon>Eutheria</taxon>
        <taxon>Euarchontoglires</taxon>
        <taxon>Glires</taxon>
        <taxon>Rodentia</taxon>
        <taxon>Myomorpha</taxon>
        <taxon>Muroidea</taxon>
        <taxon>Muridae</taxon>
        <taxon>Murinae</taxon>
        <taxon>Rattus</taxon>
    </lineage>
</organism>
<feature type="non-terminal residue" evidence="1">
    <location>
        <position position="18"/>
    </location>
</feature>
<dbReference type="Proteomes" id="UP000234681">
    <property type="component" value="Chromosome 15"/>
</dbReference>
<accession>A6KGP7</accession>